<feature type="transmembrane region" description="Helical" evidence="10">
    <location>
        <begin position="276"/>
        <end position="297"/>
    </location>
</feature>
<dbReference type="Pfam" id="PF03023">
    <property type="entry name" value="MurJ"/>
    <property type="match status" value="1"/>
</dbReference>
<feature type="transmembrane region" description="Helical" evidence="10">
    <location>
        <begin position="147"/>
        <end position="167"/>
    </location>
</feature>
<evidence type="ECO:0000256" key="3">
    <source>
        <dbReference type="ARBA" id="ARBA00022692"/>
    </source>
</evidence>
<feature type="transmembrane region" description="Helical" evidence="10">
    <location>
        <begin position="59"/>
        <end position="82"/>
    </location>
</feature>
<feature type="transmembrane region" description="Helical" evidence="10">
    <location>
        <begin position="418"/>
        <end position="437"/>
    </location>
</feature>
<comment type="caution">
    <text evidence="11">The sequence shown here is derived from an EMBL/GenBank/DDBJ whole genome shotgun (WGS) entry which is preliminary data.</text>
</comment>
<keyword evidence="2" id="KW-1003">Cell membrane</keyword>
<sequence length="447" mass="46897">MNVFLAFNSRIRAFHPDHLAIVRGMAWVTLFVLLGKVSGAVKEMAVAYRYGIGAEVDGYLFVLNLVSWPLALWFGVLTMVLVPLAARMREQAPQALPRFRGELLGAALALGLLLALAAAVALPMLIASPRVGLSPAAAKSAGEAARALVLLLPLGVLSSLFSAWMLAAGLHANTLLEGVPALAIAAAVMLLDGGIAPLVWGTVAGFALHLACLALPLARRGEIARPRLGASSPAWRWFWQSFAVMLAGNAVMSLIDIVDLMFAVHVGTGAVSTLGYANRLLALMMGLGGTAVSRATLPVFARAHHGSGGRIHEVSVRWVAIMLGVGALAALAVWWLAPLAVRLVFERGAFDAASTAAVAGVLRYGALQMPFFFAALVLVSSLVARGHHRAVALGAAINLLVKLGASLLLVPALGMRGIVLSTGVMYLSSFAMLFLYARHVHKATDSH</sequence>
<feature type="transmembrane region" description="Helical" evidence="10">
    <location>
        <begin position="197"/>
        <end position="217"/>
    </location>
</feature>
<dbReference type="EMBL" id="FXUL01000016">
    <property type="protein sequence ID" value="SMP70961.1"/>
    <property type="molecule type" value="Genomic_DNA"/>
</dbReference>
<evidence type="ECO:0000256" key="9">
    <source>
        <dbReference type="ARBA" id="ARBA00061532"/>
    </source>
</evidence>
<evidence type="ECO:0000256" key="1">
    <source>
        <dbReference type="ARBA" id="ARBA00004651"/>
    </source>
</evidence>
<evidence type="ECO:0000313" key="11">
    <source>
        <dbReference type="EMBL" id="SMP70961.1"/>
    </source>
</evidence>
<evidence type="ECO:0000313" key="12">
    <source>
        <dbReference type="Proteomes" id="UP001158049"/>
    </source>
</evidence>
<evidence type="ECO:0000256" key="10">
    <source>
        <dbReference type="SAM" id="Phobius"/>
    </source>
</evidence>
<organism evidence="11 12">
    <name type="scientific">Noviherbaspirillum suwonense</name>
    <dbReference type="NCBI Taxonomy" id="1224511"/>
    <lineage>
        <taxon>Bacteria</taxon>
        <taxon>Pseudomonadati</taxon>
        <taxon>Pseudomonadota</taxon>
        <taxon>Betaproteobacteria</taxon>
        <taxon>Burkholderiales</taxon>
        <taxon>Oxalobacteraceae</taxon>
        <taxon>Noviherbaspirillum</taxon>
    </lineage>
</organism>
<feature type="transmembrane region" description="Helical" evidence="10">
    <location>
        <begin position="318"/>
        <end position="337"/>
    </location>
</feature>
<dbReference type="InterPro" id="IPR004268">
    <property type="entry name" value="MurJ"/>
</dbReference>
<keyword evidence="4" id="KW-0133">Cell shape</keyword>
<name>A0ABY1QHK6_9BURK</name>
<evidence type="ECO:0000256" key="5">
    <source>
        <dbReference type="ARBA" id="ARBA00022984"/>
    </source>
</evidence>
<evidence type="ECO:0000256" key="2">
    <source>
        <dbReference type="ARBA" id="ARBA00022475"/>
    </source>
</evidence>
<keyword evidence="12" id="KW-1185">Reference proteome</keyword>
<dbReference type="Proteomes" id="UP001158049">
    <property type="component" value="Unassembled WGS sequence"/>
</dbReference>
<feature type="transmembrane region" description="Helical" evidence="10">
    <location>
        <begin position="357"/>
        <end position="379"/>
    </location>
</feature>
<feature type="transmembrane region" description="Helical" evidence="10">
    <location>
        <begin position="20"/>
        <end position="39"/>
    </location>
</feature>
<keyword evidence="7 10" id="KW-0472">Membrane</keyword>
<accession>A0ABY1QHK6</accession>
<feature type="transmembrane region" description="Helical" evidence="10">
    <location>
        <begin position="237"/>
        <end position="264"/>
    </location>
</feature>
<evidence type="ECO:0000256" key="6">
    <source>
        <dbReference type="ARBA" id="ARBA00022989"/>
    </source>
</evidence>
<proteinExistence type="inferred from homology"/>
<gene>
    <name evidence="11" type="ORF">SAMN06295970_116127</name>
</gene>
<evidence type="ECO:0000256" key="7">
    <source>
        <dbReference type="ARBA" id="ARBA00023136"/>
    </source>
</evidence>
<evidence type="ECO:0000256" key="8">
    <source>
        <dbReference type="ARBA" id="ARBA00060041"/>
    </source>
</evidence>
<dbReference type="RefSeq" id="WP_283443896.1">
    <property type="nucleotide sequence ID" value="NZ_FXUL01000016.1"/>
</dbReference>
<keyword evidence="6 10" id="KW-1133">Transmembrane helix</keyword>
<reference evidence="11 12" key="1">
    <citation type="submission" date="2017-05" db="EMBL/GenBank/DDBJ databases">
        <authorList>
            <person name="Varghese N."/>
            <person name="Submissions S."/>
        </authorList>
    </citation>
    <scope>NUCLEOTIDE SEQUENCE [LARGE SCALE GENOMIC DNA]</scope>
    <source>
        <strain evidence="11 12">DSM 26001</strain>
    </source>
</reference>
<keyword evidence="3 10" id="KW-0812">Transmembrane</keyword>
<keyword evidence="5" id="KW-0573">Peptidoglycan synthesis</keyword>
<dbReference type="InterPro" id="IPR051050">
    <property type="entry name" value="Lipid_II_flippase_MurJ/MviN"/>
</dbReference>
<comment type="function">
    <text evidence="8">Involved in peptidoglycan biosynthesis. Transports lipid-linked peptidoglycan precursors from the inner to the outer leaflet of the cytoplasmic membrane.</text>
</comment>
<protein>
    <submittedName>
        <fullName evidence="11">Peptidoglycan biosynthesis protein MviN/MurJ, putative lipid II flippase</fullName>
    </submittedName>
</protein>
<comment type="subcellular location">
    <subcellularLocation>
        <location evidence="1">Cell membrane</location>
        <topology evidence="1">Multi-pass membrane protein</topology>
    </subcellularLocation>
</comment>
<evidence type="ECO:0000256" key="4">
    <source>
        <dbReference type="ARBA" id="ARBA00022960"/>
    </source>
</evidence>
<feature type="transmembrane region" description="Helical" evidence="10">
    <location>
        <begin position="103"/>
        <end position="127"/>
    </location>
</feature>
<dbReference type="PANTHER" id="PTHR47019">
    <property type="entry name" value="LIPID II FLIPPASE MURJ"/>
    <property type="match status" value="1"/>
</dbReference>
<feature type="transmembrane region" description="Helical" evidence="10">
    <location>
        <begin position="174"/>
        <end position="191"/>
    </location>
</feature>
<dbReference type="PANTHER" id="PTHR47019:SF1">
    <property type="entry name" value="LIPID II FLIPPASE MURJ"/>
    <property type="match status" value="1"/>
</dbReference>
<dbReference type="PRINTS" id="PR01806">
    <property type="entry name" value="VIRFACTRMVIN"/>
</dbReference>
<comment type="similarity">
    <text evidence="9">Belongs to the MurJ/MviN family.</text>
</comment>
<feature type="transmembrane region" description="Helical" evidence="10">
    <location>
        <begin position="391"/>
        <end position="412"/>
    </location>
</feature>